<evidence type="ECO:0000256" key="1">
    <source>
        <dbReference type="ARBA" id="ARBA00022729"/>
    </source>
</evidence>
<feature type="chain" id="PRO_5038632572" evidence="3">
    <location>
        <begin position="19"/>
        <end position="327"/>
    </location>
</feature>
<dbReference type="SUPFAM" id="SSF53474">
    <property type="entry name" value="alpha/beta-Hydrolases"/>
    <property type="match status" value="1"/>
</dbReference>
<dbReference type="InterPro" id="IPR029058">
    <property type="entry name" value="AB_hydrolase_fold"/>
</dbReference>
<name>A0A0B7KKH1_BIOOC</name>
<protein>
    <submittedName>
        <fullName evidence="4">Uncharacterized protein</fullName>
    </submittedName>
</protein>
<keyword evidence="1 3" id="KW-0732">Signal</keyword>
<feature type="signal peptide" evidence="3">
    <location>
        <begin position="1"/>
        <end position="18"/>
    </location>
</feature>
<evidence type="ECO:0000256" key="2">
    <source>
        <dbReference type="ARBA" id="ARBA00022801"/>
    </source>
</evidence>
<dbReference type="EMBL" id="CDPU01000051">
    <property type="protein sequence ID" value="CEO55310.1"/>
    <property type="molecule type" value="Genomic_DNA"/>
</dbReference>
<reference evidence="4" key="1">
    <citation type="submission" date="2015-01" db="EMBL/GenBank/DDBJ databases">
        <authorList>
            <person name="Durling Mikael"/>
        </authorList>
    </citation>
    <scope>NUCLEOTIDE SEQUENCE</scope>
</reference>
<accession>A0A0B7KKH1</accession>
<dbReference type="PANTHER" id="PTHR43037:SF5">
    <property type="entry name" value="FERULOYL ESTERASE"/>
    <property type="match status" value="1"/>
</dbReference>
<dbReference type="InterPro" id="IPR050955">
    <property type="entry name" value="Plant_Biomass_Hydrol_Est"/>
</dbReference>
<organism evidence="4">
    <name type="scientific">Bionectria ochroleuca</name>
    <name type="common">Gliocladium roseum</name>
    <dbReference type="NCBI Taxonomy" id="29856"/>
    <lineage>
        <taxon>Eukaryota</taxon>
        <taxon>Fungi</taxon>
        <taxon>Dikarya</taxon>
        <taxon>Ascomycota</taxon>
        <taxon>Pezizomycotina</taxon>
        <taxon>Sordariomycetes</taxon>
        <taxon>Hypocreomycetidae</taxon>
        <taxon>Hypocreales</taxon>
        <taxon>Bionectriaceae</taxon>
        <taxon>Clonostachys</taxon>
    </lineage>
</organism>
<proteinExistence type="predicted"/>
<dbReference type="PANTHER" id="PTHR43037">
    <property type="entry name" value="UNNAMED PRODUCT-RELATED"/>
    <property type="match status" value="1"/>
</dbReference>
<dbReference type="Gene3D" id="3.40.50.1820">
    <property type="entry name" value="alpha/beta hydrolase"/>
    <property type="match status" value="1"/>
</dbReference>
<keyword evidence="2" id="KW-0378">Hydrolase</keyword>
<gene>
    <name evidence="4" type="ORF">BN869_000011368_1</name>
</gene>
<evidence type="ECO:0000313" key="4">
    <source>
        <dbReference type="EMBL" id="CEO55310.1"/>
    </source>
</evidence>
<dbReference type="GO" id="GO:0016787">
    <property type="term" value="F:hydrolase activity"/>
    <property type="evidence" value="ECO:0007669"/>
    <property type="project" value="UniProtKB-KW"/>
</dbReference>
<sequence length="327" mass="36087">MRLNITITLAFLGSITLASIPPGMEDALTTSNVPAEYLEYVFLLGDFPIIQSRSDPRVSYGVYVPKDHYNEVSNSTQDKLPLLVNIHGTSRRMTALQVDDQLPKFADEIGCAVLAPLFPAGVEGPNDISSYKVLHTASLRSDLALLDILDEVAYRWPGIDTAHIYLAGFSGGGQFAHRFLYLHPDRVAAASIGAPGRVTYPDESKSWPQGISNVGEIFNTAVNMTKLNEVSLQFVIGEKDTEIHGSSKFWEWLEEVMGSADDLPPMNESRLDTVKKLRDTWTAAGLDSLLTIVPGVAHDSEDLAMRQALWKFLGDQMRTRRSESHGH</sequence>
<evidence type="ECO:0000256" key="3">
    <source>
        <dbReference type="SAM" id="SignalP"/>
    </source>
</evidence>
<dbReference type="AlphaFoldDB" id="A0A0B7KKH1"/>